<dbReference type="Gene3D" id="3.40.605.10">
    <property type="entry name" value="Aldehyde Dehydrogenase, Chain A, domain 1"/>
    <property type="match status" value="1"/>
</dbReference>
<dbReference type="Proteomes" id="UP000029492">
    <property type="component" value="Chromosome"/>
</dbReference>
<evidence type="ECO:0000256" key="1">
    <source>
        <dbReference type="ARBA" id="ARBA00009986"/>
    </source>
</evidence>
<feature type="active site" evidence="4">
    <location>
        <position position="250"/>
    </location>
</feature>
<dbReference type="KEGG" id="mor:MOC_0181"/>
<keyword evidence="2 5" id="KW-0560">Oxidoreductase</keyword>
<keyword evidence="8" id="KW-1185">Reference proteome</keyword>
<reference evidence="7 8" key="1">
    <citation type="journal article" date="2014" name="PLoS ONE">
        <title>Genome Information of Methylobacterium oryzae, a Plant-Probiotic Methylotroph in the Phyllosphere.</title>
        <authorList>
            <person name="Kwak M.J."/>
            <person name="Jeong H."/>
            <person name="Madhaiyan M."/>
            <person name="Lee Y."/>
            <person name="Sa T.M."/>
            <person name="Oh T.K."/>
            <person name="Kim J.F."/>
        </authorList>
    </citation>
    <scope>NUCLEOTIDE SEQUENCE [LARGE SCALE GENOMIC DNA]</scope>
    <source>
        <strain evidence="7 8">CBMB20</strain>
    </source>
</reference>
<evidence type="ECO:0000313" key="8">
    <source>
        <dbReference type="Proteomes" id="UP000029492"/>
    </source>
</evidence>
<evidence type="ECO:0000313" key="7">
    <source>
        <dbReference type="EMBL" id="AIQ87936.1"/>
    </source>
</evidence>
<dbReference type="Gene3D" id="3.40.309.10">
    <property type="entry name" value="Aldehyde Dehydrogenase, Chain A, domain 2"/>
    <property type="match status" value="1"/>
</dbReference>
<gene>
    <name evidence="7" type="ORF">MOC_0181</name>
</gene>
<evidence type="ECO:0000259" key="6">
    <source>
        <dbReference type="Pfam" id="PF00171"/>
    </source>
</evidence>
<dbReference type="InterPro" id="IPR016161">
    <property type="entry name" value="Ald_DH/histidinol_DH"/>
</dbReference>
<evidence type="ECO:0000256" key="4">
    <source>
        <dbReference type="PROSITE-ProRule" id="PRU10007"/>
    </source>
</evidence>
<dbReference type="FunFam" id="3.40.309.10:FF:000012">
    <property type="entry name" value="Betaine aldehyde dehydrogenase"/>
    <property type="match status" value="1"/>
</dbReference>
<dbReference type="EMBL" id="CP003811">
    <property type="protein sequence ID" value="AIQ87936.1"/>
    <property type="molecule type" value="Genomic_DNA"/>
</dbReference>
<keyword evidence="3" id="KW-0558">Oxidation</keyword>
<evidence type="ECO:0000256" key="5">
    <source>
        <dbReference type="RuleBase" id="RU003345"/>
    </source>
</evidence>
<dbReference type="PANTHER" id="PTHR11699">
    <property type="entry name" value="ALDEHYDE DEHYDROGENASE-RELATED"/>
    <property type="match status" value="1"/>
</dbReference>
<name>A0A089NJ95_9HYPH</name>
<dbReference type="SUPFAM" id="SSF53720">
    <property type="entry name" value="ALDH-like"/>
    <property type="match status" value="1"/>
</dbReference>
<dbReference type="InterPro" id="IPR015590">
    <property type="entry name" value="Aldehyde_DH_dom"/>
</dbReference>
<dbReference type="PROSITE" id="PS00070">
    <property type="entry name" value="ALDEHYDE_DEHYDR_CYS"/>
    <property type="match status" value="1"/>
</dbReference>
<dbReference type="FunFam" id="3.40.605.10:FF:000007">
    <property type="entry name" value="NAD/NADP-dependent betaine aldehyde dehydrogenase"/>
    <property type="match status" value="1"/>
</dbReference>
<dbReference type="EC" id="1.2.1.3" evidence="7"/>
<accession>A0A089NJ95</accession>
<proteinExistence type="inferred from homology"/>
<dbReference type="InterPro" id="IPR016163">
    <property type="entry name" value="Ald_DH_C"/>
</dbReference>
<dbReference type="CDD" id="cd07114">
    <property type="entry name" value="ALDH_DhaS"/>
    <property type="match status" value="1"/>
</dbReference>
<evidence type="ECO:0000256" key="2">
    <source>
        <dbReference type="ARBA" id="ARBA00023002"/>
    </source>
</evidence>
<feature type="domain" description="Aldehyde dehydrogenase" evidence="6">
    <location>
        <begin position="16"/>
        <end position="477"/>
    </location>
</feature>
<dbReference type="AlphaFoldDB" id="A0A089NJ95"/>
<dbReference type="RefSeq" id="WP_043382250.1">
    <property type="nucleotide sequence ID" value="NZ_CP003811.1"/>
</dbReference>
<dbReference type="HOGENOM" id="CLU_005391_0_0_5"/>
<dbReference type="InterPro" id="IPR016162">
    <property type="entry name" value="Ald_DH_N"/>
</dbReference>
<evidence type="ECO:0000256" key="3">
    <source>
        <dbReference type="ARBA" id="ARBA00023097"/>
    </source>
</evidence>
<dbReference type="InterPro" id="IPR029510">
    <property type="entry name" value="Ald_DH_CS_GLU"/>
</dbReference>
<organism evidence="7 8">
    <name type="scientific">Methylobacterium oryzae CBMB20</name>
    <dbReference type="NCBI Taxonomy" id="693986"/>
    <lineage>
        <taxon>Bacteria</taxon>
        <taxon>Pseudomonadati</taxon>
        <taxon>Pseudomonadota</taxon>
        <taxon>Alphaproteobacteria</taxon>
        <taxon>Hyphomicrobiales</taxon>
        <taxon>Methylobacteriaceae</taxon>
        <taxon>Methylobacterium</taxon>
    </lineage>
</organism>
<dbReference type="InterPro" id="IPR016160">
    <property type="entry name" value="Ald_DH_CS_CYS"/>
</dbReference>
<dbReference type="Pfam" id="PF00171">
    <property type="entry name" value="Aldedh"/>
    <property type="match status" value="1"/>
</dbReference>
<dbReference type="STRING" id="693986.MOC_0181"/>
<dbReference type="eggNOG" id="COG1012">
    <property type="taxonomic scope" value="Bacteria"/>
</dbReference>
<comment type="similarity">
    <text evidence="1 5">Belongs to the aldehyde dehydrogenase family.</text>
</comment>
<protein>
    <submittedName>
        <fullName evidence="7">Aldehyde Dehydrogenase</fullName>
        <ecNumber evidence="7">1.2.1.3</ecNumber>
    </submittedName>
</protein>
<dbReference type="GO" id="GO:0004029">
    <property type="term" value="F:aldehyde dehydrogenase (NAD+) activity"/>
    <property type="evidence" value="ECO:0007669"/>
    <property type="project" value="UniProtKB-EC"/>
</dbReference>
<sequence>MKTYQLYIDGQFVDPVEGSWFESIDPYRGEPWARIPRAGRADVDRAVAAAKRAMWEGPWATMTATARGKVLRRIGDLVEREAKALAEVEVRDNGKLFAEMYGQTRYQPEWWWYYAGLADKVEGAQVPIDKPETFAFTRHEPVGVVGALTAWNSPLLFVAWKCAPALAAGCAVVVKPSEFASASTLEFARLTKEAGLPDGMFNVITGFGGEAGSAIVEHPDVAKITFTGSDATGAKVYEAAARQIKRVSLELGGKSPNIVFADADLKAAAAGAISGIFAATGQTCIAGSRLLVQNSIRQEFTDRLIELARTAKLGDPMQADTNIGPITTPPQYTKVLDYIALAKSEGARCVFGGNPASGPGVLGGQFVEPTIFTGVTNDMRIAQEEVFGPVLSIIGFEDEAEALRLGNDVIYGLAAGVWTQDIGRAMRMSKGLRAGTVWVNTYRAVSYMMPFGGMKRSGIGRESGIESIREFLETKSVWISTSRDAPENPFVMR</sequence>
<dbReference type="PROSITE" id="PS00687">
    <property type="entry name" value="ALDEHYDE_DEHYDR_GLU"/>
    <property type="match status" value="1"/>
</dbReference>